<dbReference type="EMBL" id="CAJEWN010000091">
    <property type="protein sequence ID" value="CAD2162334.1"/>
    <property type="molecule type" value="Genomic_DNA"/>
</dbReference>
<evidence type="ECO:0000256" key="1">
    <source>
        <dbReference type="ARBA" id="ARBA00006019"/>
    </source>
</evidence>
<evidence type="ECO:0000256" key="6">
    <source>
        <dbReference type="RuleBase" id="RU003829"/>
    </source>
</evidence>
<dbReference type="OrthoDB" id="27073at2759"/>
<feature type="compositionally biased region" description="Basic and acidic residues" evidence="7">
    <location>
        <begin position="663"/>
        <end position="681"/>
    </location>
</feature>
<keyword evidence="2" id="KW-1017">Isopeptide bond</keyword>
<dbReference type="InterPro" id="IPR045093">
    <property type="entry name" value="Cullin"/>
</dbReference>
<dbReference type="InterPro" id="IPR001373">
    <property type="entry name" value="Cullin_N"/>
</dbReference>
<dbReference type="FunFam" id="1.20.1310.10:FF:000019">
    <property type="entry name" value="Cullin 1"/>
    <property type="match status" value="1"/>
</dbReference>
<evidence type="ECO:0000256" key="2">
    <source>
        <dbReference type="ARBA" id="ARBA00022499"/>
    </source>
</evidence>
<reference evidence="9 10" key="1">
    <citation type="submission" date="2020-08" db="EMBL/GenBank/DDBJ databases">
        <authorList>
            <person name="Koutsovoulos G."/>
            <person name="Danchin GJ E."/>
        </authorList>
    </citation>
    <scope>NUCLEOTIDE SEQUENCE [LARGE SCALE GENOMIC DNA]</scope>
</reference>
<evidence type="ECO:0000256" key="4">
    <source>
        <dbReference type="ARBA" id="ARBA00022843"/>
    </source>
</evidence>
<dbReference type="Gene3D" id="1.20.1310.10">
    <property type="entry name" value="Cullin Repeats"/>
    <property type="match status" value="4"/>
</dbReference>
<dbReference type="InterPro" id="IPR036388">
    <property type="entry name" value="WH-like_DNA-bd_sf"/>
</dbReference>
<dbReference type="InterPro" id="IPR059120">
    <property type="entry name" value="Cullin-like_AB"/>
</dbReference>
<evidence type="ECO:0000256" key="3">
    <source>
        <dbReference type="ARBA" id="ARBA00022786"/>
    </source>
</evidence>
<dbReference type="SUPFAM" id="SSF75632">
    <property type="entry name" value="Cullin homology domain"/>
    <property type="match status" value="1"/>
</dbReference>
<feature type="domain" description="Cullin family profile" evidence="8">
    <location>
        <begin position="424"/>
        <end position="650"/>
    </location>
</feature>
<dbReference type="AlphaFoldDB" id="A0A6V7UQ69"/>
<dbReference type="GO" id="GO:0031625">
    <property type="term" value="F:ubiquitin protein ligase binding"/>
    <property type="evidence" value="ECO:0007669"/>
    <property type="project" value="InterPro"/>
</dbReference>
<dbReference type="Pfam" id="PF26557">
    <property type="entry name" value="Cullin_AB"/>
    <property type="match status" value="1"/>
</dbReference>
<sequence length="791" mass="91826">MSSVKDKKLQNELWNDLASGLESIYAGDERMPPHRYMELYTHVFNFCSSSHVPAETARRGTSITQMQTSFVGSELYNELNIFITKYAQSLRMTLINLYGDSLLQHYTKIWTNYRFGSTVVNGIFSYLNRHWIRREIDEGKLGIFEVYNMAINIWKQVIFTDLHHNVTSAALALIEQDRNGEMIQTKLIKGVVESYIELGINERETVGSGNDDGANSQSAGLQPNMTRPGVKYQVYREHFVKRLLEETLNYYTTESTTFLQSYSVPEYMKKVGERLNEERDRCQLYLDYTTLDSLLKVCDDALICNHLELFHNEFEALLSQRQCEHLGRMYDLCHRVTGALDKLKQILEIYITREGRAAIEQIAQNAMTDPKYYITTILQLYDVYNNLASKAFKLDHGFVEAMDRAFTRFVNENEITRLAKSASKSPQLLVLYCDQLLRKNAKNVEDERMDEYLEQVMTVFKYIEDKDMFQAFFHKMLCKRLVTEASASEEAERSMIAKLKHMCGFEYTSKLERLLTDVALSRDNSDIFRKQVTRREVDFSVIVVMSNVWPLTQPILFEIPSPLMNCIEDFTRYYSGKYTGRKLNWVLQMSRGEVISTSGTFANKYTFICNTQQISLLMLFNERNVYKQSDLETILKLPKDQLIPALHSLLKVGLLLNVSGNDKSSKKSSTDEVDNKNDDKELQLNNGFTNKKLKVDLIRAMVSAKEQKKDNEEVQKCVDEDRKIVIQAAIVRIMKMRKTLKHQQLVGEVLNQLTARFQPKVPLVKKCIDMLIEKEYLKRGENERDSYEYLA</sequence>
<evidence type="ECO:0000313" key="9">
    <source>
        <dbReference type="EMBL" id="CAD2162334.1"/>
    </source>
</evidence>
<organism evidence="9 10">
    <name type="scientific">Meloidogyne enterolobii</name>
    <name type="common">Root-knot nematode worm</name>
    <name type="synonym">Meloidogyne mayaguensis</name>
    <dbReference type="NCBI Taxonomy" id="390850"/>
    <lineage>
        <taxon>Eukaryota</taxon>
        <taxon>Metazoa</taxon>
        <taxon>Ecdysozoa</taxon>
        <taxon>Nematoda</taxon>
        <taxon>Chromadorea</taxon>
        <taxon>Rhabditida</taxon>
        <taxon>Tylenchina</taxon>
        <taxon>Tylenchomorpha</taxon>
        <taxon>Tylenchoidea</taxon>
        <taxon>Meloidogynidae</taxon>
        <taxon>Meloidogyninae</taxon>
        <taxon>Meloidogyne</taxon>
    </lineage>
</organism>
<comment type="caution">
    <text evidence="9">The sequence shown here is derived from an EMBL/GenBank/DDBJ whole genome shotgun (WGS) entry which is preliminary data.</text>
</comment>
<feature type="region of interest" description="Disordered" evidence="7">
    <location>
        <begin position="661"/>
        <end position="681"/>
    </location>
</feature>
<dbReference type="Pfam" id="PF10557">
    <property type="entry name" value="Cullin_Nedd8"/>
    <property type="match status" value="1"/>
</dbReference>
<evidence type="ECO:0000313" key="10">
    <source>
        <dbReference type="Proteomes" id="UP000580250"/>
    </source>
</evidence>
<dbReference type="InterPro" id="IPR036390">
    <property type="entry name" value="WH_DNA-bd_sf"/>
</dbReference>
<name>A0A6V7UQ69_MELEN</name>
<dbReference type="PANTHER" id="PTHR11932">
    <property type="entry name" value="CULLIN"/>
    <property type="match status" value="1"/>
</dbReference>
<protein>
    <recommendedName>
        <fullName evidence="8">Cullin family profile domain-containing protein</fullName>
    </recommendedName>
</protein>
<dbReference type="SUPFAM" id="SSF46785">
    <property type="entry name" value="Winged helix' DNA-binding domain"/>
    <property type="match status" value="1"/>
</dbReference>
<dbReference type="SUPFAM" id="SSF74788">
    <property type="entry name" value="Cullin repeat-like"/>
    <property type="match status" value="1"/>
</dbReference>
<dbReference type="InterPro" id="IPR019559">
    <property type="entry name" value="Cullin_neddylation_domain"/>
</dbReference>
<keyword evidence="4" id="KW-0832">Ubl conjugation</keyword>
<proteinExistence type="inferred from homology"/>
<dbReference type="SMART" id="SM00884">
    <property type="entry name" value="Cullin_Nedd8"/>
    <property type="match status" value="1"/>
</dbReference>
<dbReference type="Pfam" id="PF00888">
    <property type="entry name" value="Cullin"/>
    <property type="match status" value="1"/>
</dbReference>
<dbReference type="Gene3D" id="1.10.10.10">
    <property type="entry name" value="Winged helix-like DNA-binding domain superfamily/Winged helix DNA-binding domain"/>
    <property type="match status" value="1"/>
</dbReference>
<dbReference type="Gene3D" id="3.30.230.130">
    <property type="entry name" value="Cullin, Chain C, Domain 2"/>
    <property type="match status" value="1"/>
</dbReference>
<evidence type="ECO:0000259" key="8">
    <source>
        <dbReference type="PROSITE" id="PS50069"/>
    </source>
</evidence>
<dbReference type="GO" id="GO:0019005">
    <property type="term" value="C:SCF ubiquitin ligase complex"/>
    <property type="evidence" value="ECO:0007669"/>
    <property type="project" value="UniProtKB-ARBA"/>
</dbReference>
<dbReference type="FunFam" id="1.10.10.10:FF:000014">
    <property type="entry name" value="Cullin 1"/>
    <property type="match status" value="1"/>
</dbReference>
<evidence type="ECO:0000256" key="5">
    <source>
        <dbReference type="PROSITE-ProRule" id="PRU00330"/>
    </source>
</evidence>
<dbReference type="PROSITE" id="PS01256">
    <property type="entry name" value="CULLIN_1"/>
    <property type="match status" value="1"/>
</dbReference>
<dbReference type="GO" id="GO:0006511">
    <property type="term" value="P:ubiquitin-dependent protein catabolic process"/>
    <property type="evidence" value="ECO:0007669"/>
    <property type="project" value="InterPro"/>
</dbReference>
<comment type="similarity">
    <text evidence="1 5 6">Belongs to the cullin family.</text>
</comment>
<dbReference type="InterPro" id="IPR016159">
    <property type="entry name" value="Cullin_repeat-like_dom_sf"/>
</dbReference>
<dbReference type="InterPro" id="IPR016157">
    <property type="entry name" value="Cullin_CS"/>
</dbReference>
<dbReference type="PROSITE" id="PS50069">
    <property type="entry name" value="CULLIN_2"/>
    <property type="match status" value="1"/>
</dbReference>
<keyword evidence="3" id="KW-0833">Ubl conjugation pathway</keyword>
<dbReference type="InterPro" id="IPR036317">
    <property type="entry name" value="Cullin_homology_sf"/>
</dbReference>
<dbReference type="InterPro" id="IPR016158">
    <property type="entry name" value="Cullin_homology"/>
</dbReference>
<accession>A0A6V7UQ69</accession>
<dbReference type="SMART" id="SM00182">
    <property type="entry name" value="CULLIN"/>
    <property type="match status" value="1"/>
</dbReference>
<evidence type="ECO:0000256" key="7">
    <source>
        <dbReference type="SAM" id="MobiDB-lite"/>
    </source>
</evidence>
<dbReference type="FunFam" id="1.20.1310.10:FF:000029">
    <property type="entry name" value="Cullin homolog 1"/>
    <property type="match status" value="1"/>
</dbReference>
<dbReference type="Proteomes" id="UP000580250">
    <property type="component" value="Unassembled WGS sequence"/>
</dbReference>
<dbReference type="FunFam" id="1.20.1310.10:FF:000002">
    <property type="entry name" value="cullin-3 isoform X1"/>
    <property type="match status" value="1"/>
</dbReference>
<gene>
    <name evidence="9" type="ORF">MENT_LOCUS15359</name>
</gene>